<evidence type="ECO:0008006" key="6">
    <source>
        <dbReference type="Google" id="ProtNLM"/>
    </source>
</evidence>
<dbReference type="Proteomes" id="UP000255101">
    <property type="component" value="Unassembled WGS sequence"/>
</dbReference>
<accession>A0A135YY14</accession>
<dbReference type="STRING" id="1261.HMPREF3195_00302"/>
<dbReference type="PATRIC" id="fig|1261.3.peg.424"/>
<dbReference type="EMBL" id="LSQZ01000011">
    <property type="protein sequence ID" value="KXI14241.1"/>
    <property type="molecule type" value="Genomic_DNA"/>
</dbReference>
<evidence type="ECO:0000256" key="1">
    <source>
        <dbReference type="SAM" id="Phobius"/>
    </source>
</evidence>
<proteinExistence type="predicted"/>
<dbReference type="Proteomes" id="UP000070326">
    <property type="component" value="Unassembled WGS sequence"/>
</dbReference>
<dbReference type="AlphaFoldDB" id="A0A135YY14"/>
<evidence type="ECO:0000313" key="5">
    <source>
        <dbReference type="Proteomes" id="UP000255101"/>
    </source>
</evidence>
<reference evidence="3 5" key="2">
    <citation type="submission" date="2018-06" db="EMBL/GenBank/DDBJ databases">
        <authorList>
            <consortium name="Pathogen Informatics"/>
            <person name="Doyle S."/>
        </authorList>
    </citation>
    <scope>NUCLEOTIDE SEQUENCE [LARGE SCALE GENOMIC DNA]</scope>
    <source>
        <strain evidence="3 5">NCTC11460</strain>
    </source>
</reference>
<gene>
    <name evidence="2" type="ORF">HMPREF3195_00302</name>
    <name evidence="3" type="ORF">NCTC11460_00657</name>
</gene>
<evidence type="ECO:0000313" key="3">
    <source>
        <dbReference type="EMBL" id="SUB60744.1"/>
    </source>
</evidence>
<dbReference type="eggNOG" id="ENOG5033MCP">
    <property type="taxonomic scope" value="Bacteria"/>
</dbReference>
<name>A0A135YY14_9FIRM</name>
<reference evidence="2 4" key="1">
    <citation type="submission" date="2016-02" db="EMBL/GenBank/DDBJ databases">
        <authorList>
            <person name="Wen L."/>
            <person name="He K."/>
            <person name="Yang H."/>
        </authorList>
    </citation>
    <scope>NUCLEOTIDE SEQUENCE [LARGE SCALE GENOMIC DNA]</scope>
    <source>
        <strain evidence="2 4">MJR8628A</strain>
    </source>
</reference>
<dbReference type="EMBL" id="UGTB01000004">
    <property type="protein sequence ID" value="SUB60744.1"/>
    <property type="molecule type" value="Genomic_DNA"/>
</dbReference>
<sequence>MTITLDMSLFLSILALLGCVAMVFLIIFLKRLAEILRSVDTLIKENRNSIGLTVANLPSITGNVDTIVGNAKDITEDAAVIKDRIKSGVSTSVDVVKIVKDTIKK</sequence>
<evidence type="ECO:0000313" key="4">
    <source>
        <dbReference type="Proteomes" id="UP000070326"/>
    </source>
</evidence>
<evidence type="ECO:0000313" key="2">
    <source>
        <dbReference type="EMBL" id="KXI14241.1"/>
    </source>
</evidence>
<keyword evidence="1" id="KW-1133">Transmembrane helix</keyword>
<feature type="transmembrane region" description="Helical" evidence="1">
    <location>
        <begin position="6"/>
        <end position="29"/>
    </location>
</feature>
<keyword evidence="1" id="KW-0812">Transmembrane</keyword>
<dbReference type="RefSeq" id="WP_002842808.1">
    <property type="nucleotide sequence ID" value="NZ_CAMPYD010000011.1"/>
</dbReference>
<dbReference type="GeneID" id="79841985"/>
<organism evidence="2 4">
    <name type="scientific">Peptostreptococcus anaerobius</name>
    <dbReference type="NCBI Taxonomy" id="1261"/>
    <lineage>
        <taxon>Bacteria</taxon>
        <taxon>Bacillati</taxon>
        <taxon>Bacillota</taxon>
        <taxon>Clostridia</taxon>
        <taxon>Peptostreptococcales</taxon>
        <taxon>Peptostreptococcaceae</taxon>
        <taxon>Peptostreptococcus</taxon>
    </lineage>
</organism>
<keyword evidence="1" id="KW-0472">Membrane</keyword>
<protein>
    <recommendedName>
        <fullName evidence="6">DUF948 domain-containing protein</fullName>
    </recommendedName>
</protein>